<feature type="transmembrane region" description="Helical" evidence="8">
    <location>
        <begin position="1181"/>
        <end position="1205"/>
    </location>
</feature>
<feature type="transmembrane region" description="Helical" evidence="8">
    <location>
        <begin position="965"/>
        <end position="988"/>
    </location>
</feature>
<reference evidence="10" key="1">
    <citation type="journal article" date="2020" name="BMC Genomics">
        <title>Correction to: Identification and distribution of gene clusters required for synthesis of sphingolipid metabolism inhibitors in diverse species of the filamentous fungus Fusarium.</title>
        <authorList>
            <person name="Kim H.S."/>
            <person name="Lohmar J.M."/>
            <person name="Busman M."/>
            <person name="Brown D.W."/>
            <person name="Naumann T.A."/>
            <person name="Divon H.H."/>
            <person name="Lysoe E."/>
            <person name="Uhlig S."/>
            <person name="Proctor R.H."/>
        </authorList>
    </citation>
    <scope>NUCLEOTIDE SEQUENCE</scope>
    <source>
        <strain evidence="10">NRRL 22465</strain>
    </source>
</reference>
<dbReference type="InterPro" id="IPR001155">
    <property type="entry name" value="OxRdtase_FMN_N"/>
</dbReference>
<feature type="region of interest" description="Disordered" evidence="7">
    <location>
        <begin position="1"/>
        <end position="33"/>
    </location>
</feature>
<feature type="compositionally biased region" description="Basic and acidic residues" evidence="7">
    <location>
        <begin position="621"/>
        <end position="631"/>
    </location>
</feature>
<dbReference type="PANTHER" id="PTHR48020:SF26">
    <property type="entry name" value="MYO-INOSITOL TRANSPORTER, PUTATIVE (AFU_ORTHOLOGUE AFUA_4G01560)-RELATED"/>
    <property type="match status" value="1"/>
</dbReference>
<dbReference type="FunFam" id="1.20.1250.20:FF:000474">
    <property type="entry name" value="Sugar transporter, putative"/>
    <property type="match status" value="1"/>
</dbReference>
<name>A0A8H4XIT4_9HYPO</name>
<feature type="transmembrane region" description="Helical" evidence="8">
    <location>
        <begin position="479"/>
        <end position="497"/>
    </location>
</feature>
<accession>A0A8H4XIT4</accession>
<dbReference type="Pfam" id="PF00083">
    <property type="entry name" value="Sugar_tr"/>
    <property type="match status" value="1"/>
</dbReference>
<dbReference type="InterPro" id="IPR050814">
    <property type="entry name" value="Myo-inositol_Transporter"/>
</dbReference>
<evidence type="ECO:0000256" key="2">
    <source>
        <dbReference type="ARBA" id="ARBA00010992"/>
    </source>
</evidence>
<feature type="transmembrane region" description="Helical" evidence="8">
    <location>
        <begin position="542"/>
        <end position="560"/>
    </location>
</feature>
<dbReference type="GO" id="GO:0010181">
    <property type="term" value="F:FMN binding"/>
    <property type="evidence" value="ECO:0007669"/>
    <property type="project" value="InterPro"/>
</dbReference>
<feature type="transmembrane region" description="Helical" evidence="8">
    <location>
        <begin position="439"/>
        <end position="459"/>
    </location>
</feature>
<feature type="transmembrane region" description="Helical" evidence="8">
    <location>
        <begin position="1292"/>
        <end position="1313"/>
    </location>
</feature>
<reference evidence="10" key="2">
    <citation type="submission" date="2020-05" db="EMBL/GenBank/DDBJ databases">
        <authorList>
            <person name="Kim H.-S."/>
            <person name="Proctor R.H."/>
            <person name="Brown D.W."/>
        </authorList>
    </citation>
    <scope>NUCLEOTIDE SEQUENCE</scope>
    <source>
        <strain evidence="10">NRRL 22465</strain>
    </source>
</reference>
<dbReference type="PROSITE" id="PS50850">
    <property type="entry name" value="MFS"/>
    <property type="match status" value="1"/>
</dbReference>
<dbReference type="PRINTS" id="PR00171">
    <property type="entry name" value="SUGRTRNSPORT"/>
</dbReference>
<dbReference type="GO" id="GO:0022857">
    <property type="term" value="F:transmembrane transporter activity"/>
    <property type="evidence" value="ECO:0007669"/>
    <property type="project" value="InterPro"/>
</dbReference>
<dbReference type="SUPFAM" id="SSF103473">
    <property type="entry name" value="MFS general substrate transporter"/>
    <property type="match status" value="1"/>
</dbReference>
<evidence type="ECO:0000259" key="9">
    <source>
        <dbReference type="PROSITE" id="PS50850"/>
    </source>
</evidence>
<evidence type="ECO:0000256" key="1">
    <source>
        <dbReference type="ARBA" id="ARBA00004141"/>
    </source>
</evidence>
<dbReference type="OrthoDB" id="1663137at2759"/>
<organism evidence="10 11">
    <name type="scientific">Fusarium zealandicum</name>
    <dbReference type="NCBI Taxonomy" id="1053134"/>
    <lineage>
        <taxon>Eukaryota</taxon>
        <taxon>Fungi</taxon>
        <taxon>Dikarya</taxon>
        <taxon>Ascomycota</taxon>
        <taxon>Pezizomycotina</taxon>
        <taxon>Sordariomycetes</taxon>
        <taxon>Hypocreomycetidae</taxon>
        <taxon>Hypocreales</taxon>
        <taxon>Nectriaceae</taxon>
        <taxon>Fusarium</taxon>
        <taxon>Fusarium staphyleae species complex</taxon>
    </lineage>
</organism>
<keyword evidence="11" id="KW-1185">Reference proteome</keyword>
<keyword evidence="5 8" id="KW-1133">Transmembrane helix</keyword>
<comment type="subcellular location">
    <subcellularLocation>
        <location evidence="1">Membrane</location>
        <topology evidence="1">Multi-pass membrane protein</topology>
    </subcellularLocation>
</comment>
<sequence>MPPPRVDNEAPYQDEVTADHHNPSSNATYDEKNATGERQVSKAALLRNPLVGLSRQELLADVDAFVNEKGLFDHREDFRKGALVAQVNNQAGAFEKVDLLDEDDRAILRKEETHRWHQPFMLYFLCSLCAGSAIVQGMDQTTVNGAQEFYNEEFAIEGEWMQGFTNGAPYLCSALIGCWTSPILNRWTGRRGTIFISCLISTATGFWMAASTHYANFLVARFMLGFAVGAKSSTTPVYSAESTPKNIRGALTMMWQMWTAFGIALGFIVCVAFEKVTIIGGENSPWRWMMASTSVPPLIVMLQVYFCPESPRWYMERGQFDKAYRSVRKLRFSGVQAARDMYYAYKLLEIERGEREGRNLLKEFFTVRRNRRAAQSAWFTMFMQQFCGVNIIAYYSTSIFQKGGYSKSDALLVSMGSGIINFLFAIPAIYTIDTFGRRNLLLVTFPLMALCMFFTAGTFKIEEDNPYSQARIGCITTGLYLFMAVYSPGLGPVPFTYSAEAFPLHVRDIGMASSTAITWGFNFIISLTWPPLSKAFSDTGGFCWYGAWNIFGWIFCYFMLPETKNLTLEELDNVFGVSNKEHAGYYLKKLPWYLKKYLLFQDVPPFPPLYEFAANDGHYPEEKPSVRHAEGRSTGQSSDDGQVLTGRQYTSLPSQGHDCPGEKPKSLEDRMIDFLGRATSVDIDYNDYEDVIDEFLGVILQAGRPLFAPEDGSHHSPSLHVLLFAEILTFRLVGAADGKPSVLVIDPTETYTCVTDEEGFDDTTENDFDFDASLTQHSTEKILVSGNFVRGGGHTACRVQIGDAELFCIAQAAGGGLVGSAVGRELSRLHDMCRACSPNPNTPLRVPRLVGYVKHGKRGRIVGFLRQWTPGGRLSDTTESPCLHYNTYNWWAPKGFFETTIRAGEFSFTVVKLVDVTWNFVVGRGGQTILALPATYTTFWLLTCQKEPSLIAILRMSRQFLLHGLASKTAMLFITWSALLVLGFPTFMSSMAGYTTINTAYINVEGVGLTHFSNVYPIAFVIEDGSRINLTDNANVPDKACASILKELGQELSGPMLEKGGRFRRLYYSSFSKDKADECELFWEVVDYVTTYGFRANEPAGIKNETKIGDIRLPAPPLNISGFNHPMNSPRMTSEASKKLVFQNPPRFDVSGDMYNSTMLENAGICQPVRDEFQKFQRFQWGFSFLQLFLFVVLLLVWTIGIILLRAKAYFTLEFNGFPEISTSWKGFLEFADVVQAQMNSAGIDYKTLNDDELKSQIEDLLKGGSVSSSQQLLQGSYSIQRGLRGWMREQVWWIVALLLWSVVVIVNCILHYDGSVFNGSPESLYEAFRILSFVFIDKVVIAPFLPLVLYFGSSSLNLSIMAESLLSQPLKLPCGLTLPNRLIKAALAEQMSDCQKLPTPAQFERTYGGWADGGWGMVMTGNVQVDEKFLGSHDDNAINASLPEDKVLEAYTNLASVCRRAGTPAIMQICHPGRQSPLGAGTRSIWSKTLAPSAVQLDMGSDFIARLSTSLIFGTPMEMSLSDIDAVVQRFANAAKVAFTAGFDGIEIHAAHGYLLAQFLSAKTNLRTDAYGGSVAARAKIVIDIIKAIRAIVPSTFCVGLKFNSADHQSSKTDGASTELQDCLDQATMLAEAGLDFLEVSGGTYENPTMLMGADNVQKSERTAARESFFLEFAREMRAKLPNMPLMVTGGFRTRAGMEAALNEGACDLIGIGRPAILNPSLPLNTILSTEVPSEDAKVYARKVQTPWLLKRFGPKSVGAGVESTWYSKQMQKIGQNALQRTRIVCFAALVDLDLLIEMDIINVAEHADLQNEVKYLAGQGDSTWRGCASVGPDISQDDVRFKSTGAILYEFPEQDPWHLSLALADIRTENLRFGPRVTSQDLGVLISIPESPFTSQEGKTRHCGDEDASSSYNGILSEECQEALRKVSPPIDGRFPRVDIADVCGQPIRMWNCMSSHPPS</sequence>
<dbReference type="InterPro" id="IPR013785">
    <property type="entry name" value="Aldolase_TIM"/>
</dbReference>
<dbReference type="CDD" id="cd04733">
    <property type="entry name" value="OYE_like_2_FMN"/>
    <property type="match status" value="1"/>
</dbReference>
<feature type="transmembrane region" description="Helical" evidence="8">
    <location>
        <begin position="1328"/>
        <end position="1352"/>
    </location>
</feature>
<evidence type="ECO:0000256" key="5">
    <source>
        <dbReference type="ARBA" id="ARBA00022989"/>
    </source>
</evidence>
<gene>
    <name evidence="10" type="ORF">FZEAL_7271</name>
</gene>
<dbReference type="GO" id="GO:0016491">
    <property type="term" value="F:oxidoreductase activity"/>
    <property type="evidence" value="ECO:0007669"/>
    <property type="project" value="InterPro"/>
</dbReference>
<evidence type="ECO:0000256" key="7">
    <source>
        <dbReference type="SAM" id="MobiDB-lite"/>
    </source>
</evidence>
<feature type="domain" description="Major facilitator superfamily (MFS) profile" evidence="9">
    <location>
        <begin position="125"/>
        <end position="564"/>
    </location>
</feature>
<dbReference type="InterPro" id="IPR036259">
    <property type="entry name" value="MFS_trans_sf"/>
</dbReference>
<dbReference type="GO" id="GO:0015791">
    <property type="term" value="P:polyol transmembrane transport"/>
    <property type="evidence" value="ECO:0007669"/>
    <property type="project" value="UniProtKB-ARBA"/>
</dbReference>
<feature type="transmembrane region" description="Helical" evidence="8">
    <location>
        <begin position="255"/>
        <end position="274"/>
    </location>
</feature>
<dbReference type="Proteomes" id="UP000635477">
    <property type="component" value="Unassembled WGS sequence"/>
</dbReference>
<dbReference type="NCBIfam" id="TIGR00879">
    <property type="entry name" value="SP"/>
    <property type="match status" value="1"/>
</dbReference>
<dbReference type="GO" id="GO:0016020">
    <property type="term" value="C:membrane"/>
    <property type="evidence" value="ECO:0007669"/>
    <property type="project" value="UniProtKB-SubCell"/>
</dbReference>
<comment type="caution">
    <text evidence="10">The sequence shown here is derived from an EMBL/GenBank/DDBJ whole genome shotgun (WGS) entry which is preliminary data.</text>
</comment>
<dbReference type="Gene3D" id="3.20.20.70">
    <property type="entry name" value="Aldolase class I"/>
    <property type="match status" value="1"/>
</dbReference>
<evidence type="ECO:0000313" key="10">
    <source>
        <dbReference type="EMBL" id="KAF4976015.1"/>
    </source>
</evidence>
<dbReference type="EMBL" id="JABEYC010000579">
    <property type="protein sequence ID" value="KAF4976015.1"/>
    <property type="molecule type" value="Genomic_DNA"/>
</dbReference>
<dbReference type="InterPro" id="IPR020846">
    <property type="entry name" value="MFS_dom"/>
</dbReference>
<evidence type="ECO:0000256" key="3">
    <source>
        <dbReference type="ARBA" id="ARBA00022448"/>
    </source>
</evidence>
<dbReference type="Pfam" id="PF00724">
    <property type="entry name" value="Oxidored_FMN"/>
    <property type="match status" value="1"/>
</dbReference>
<protein>
    <recommendedName>
        <fullName evidence="9">Major facilitator superfamily (MFS) profile domain-containing protein</fullName>
    </recommendedName>
</protein>
<feature type="transmembrane region" description="Helical" evidence="8">
    <location>
        <begin position="410"/>
        <end position="432"/>
    </location>
</feature>
<evidence type="ECO:0000256" key="4">
    <source>
        <dbReference type="ARBA" id="ARBA00022692"/>
    </source>
</evidence>
<dbReference type="InterPro" id="IPR005828">
    <property type="entry name" value="MFS_sugar_transport-like"/>
</dbReference>
<keyword evidence="4 8" id="KW-0812">Transmembrane</keyword>
<dbReference type="SUPFAM" id="SSF51395">
    <property type="entry name" value="FMN-linked oxidoreductases"/>
    <property type="match status" value="1"/>
</dbReference>
<keyword evidence="3" id="KW-0813">Transport</keyword>
<dbReference type="GO" id="GO:0015798">
    <property type="term" value="P:myo-inositol transport"/>
    <property type="evidence" value="ECO:0007669"/>
    <property type="project" value="UniProtKB-ARBA"/>
</dbReference>
<feature type="region of interest" description="Disordered" evidence="7">
    <location>
        <begin position="621"/>
        <end position="663"/>
    </location>
</feature>
<feature type="transmembrane region" description="Helical" evidence="8">
    <location>
        <begin position="192"/>
        <end position="209"/>
    </location>
</feature>
<feature type="transmembrane region" description="Helical" evidence="8">
    <location>
        <begin position="509"/>
        <end position="530"/>
    </location>
</feature>
<dbReference type="PANTHER" id="PTHR48020">
    <property type="entry name" value="PROTON MYO-INOSITOL COTRANSPORTER"/>
    <property type="match status" value="1"/>
</dbReference>
<dbReference type="Gene3D" id="1.20.1250.20">
    <property type="entry name" value="MFS general substrate transporter like domains"/>
    <property type="match status" value="1"/>
</dbReference>
<feature type="transmembrane region" description="Helical" evidence="8">
    <location>
        <begin position="377"/>
        <end position="395"/>
    </location>
</feature>
<evidence type="ECO:0000313" key="11">
    <source>
        <dbReference type="Proteomes" id="UP000635477"/>
    </source>
</evidence>
<dbReference type="PROSITE" id="PS00217">
    <property type="entry name" value="SUGAR_TRANSPORT_2"/>
    <property type="match status" value="1"/>
</dbReference>
<evidence type="ECO:0000256" key="6">
    <source>
        <dbReference type="ARBA" id="ARBA00023136"/>
    </source>
</evidence>
<proteinExistence type="inferred from homology"/>
<evidence type="ECO:0000256" key="8">
    <source>
        <dbReference type="SAM" id="Phobius"/>
    </source>
</evidence>
<dbReference type="InterPro" id="IPR003663">
    <property type="entry name" value="Sugar/inositol_transpt"/>
</dbReference>
<dbReference type="InterPro" id="IPR005829">
    <property type="entry name" value="Sugar_transporter_CS"/>
</dbReference>
<feature type="compositionally biased region" description="Polar residues" evidence="7">
    <location>
        <begin position="633"/>
        <end position="654"/>
    </location>
</feature>
<keyword evidence="6 8" id="KW-0472">Membrane</keyword>
<comment type="similarity">
    <text evidence="2">Belongs to the major facilitator superfamily. Sugar transporter (TC 2.A.1.1) family.</text>
</comment>